<dbReference type="InterPro" id="IPR051704">
    <property type="entry name" value="FAD_aromatic-hydroxylase"/>
</dbReference>
<dbReference type="Gene3D" id="3.50.50.60">
    <property type="entry name" value="FAD/NAD(P)-binding domain"/>
    <property type="match status" value="1"/>
</dbReference>
<evidence type="ECO:0000313" key="2">
    <source>
        <dbReference type="EMBL" id="BCB89389.1"/>
    </source>
</evidence>
<dbReference type="PANTHER" id="PTHR46865:SF2">
    <property type="entry name" value="MONOOXYGENASE"/>
    <property type="match status" value="1"/>
</dbReference>
<sequence length="397" mass="43206">MTISSGRPRTILISGAGIAGPALAYWLRRYGFTPTVIERAPSVRGGGHAVDFRGPVHLAVLDRMGLRDAVERLSTGTGDWWQVDTRGRRLVRMPAEQTGGDIEVLRGDLARLLVEATQDGTEYIFDDSITEIADGTDSVQVTFERGTPRTFDLVVGADGQRSRVRALTFGPDETHLKHLGLHTVFFTAPNVLELDHTGLVHIEPNRLVAVYSARGDTEARVMMYFGSPPLAYDRDDLAEQRSIVARAFTGAGWQVPRLLELMATAPDFHLDSASLVKMHAWTRGRIALVGDAGYGASSLSGMGSGLAVVGAYVLASELATAQGDHRIGFQRYEDTLRSYVDGCQKLARNAAAFMLPSNRFTAALSLRMQRHLPFLADMPAKMAHRAASAITLPTYPS</sequence>
<dbReference type="Proteomes" id="UP000503011">
    <property type="component" value="Chromosome"/>
</dbReference>
<gene>
    <name evidence="2" type="ORF">Psuf_067020</name>
</gene>
<reference evidence="2 3" key="1">
    <citation type="submission" date="2020-03" db="EMBL/GenBank/DDBJ databases">
        <title>Whole genome shotgun sequence of Phytohabitans suffuscus NBRC 105367.</title>
        <authorList>
            <person name="Komaki H."/>
            <person name="Tamura T."/>
        </authorList>
    </citation>
    <scope>NUCLEOTIDE SEQUENCE [LARGE SCALE GENOMIC DNA]</scope>
    <source>
        <strain evidence="2 3">NBRC 105367</strain>
    </source>
</reference>
<dbReference type="SUPFAM" id="SSF51905">
    <property type="entry name" value="FAD/NAD(P)-binding domain"/>
    <property type="match status" value="1"/>
</dbReference>
<protein>
    <submittedName>
        <fullName evidence="2">FAD-dependent oxidoreductase</fullName>
    </submittedName>
</protein>
<dbReference type="RefSeq" id="WP_173161232.1">
    <property type="nucleotide sequence ID" value="NZ_AP022871.1"/>
</dbReference>
<reference evidence="2 3" key="2">
    <citation type="submission" date="2020-03" db="EMBL/GenBank/DDBJ databases">
        <authorList>
            <person name="Ichikawa N."/>
            <person name="Kimura A."/>
            <person name="Kitahashi Y."/>
            <person name="Uohara A."/>
        </authorList>
    </citation>
    <scope>NUCLEOTIDE SEQUENCE [LARGE SCALE GENOMIC DNA]</scope>
    <source>
        <strain evidence="2 3">NBRC 105367</strain>
    </source>
</reference>
<evidence type="ECO:0000313" key="3">
    <source>
        <dbReference type="Proteomes" id="UP000503011"/>
    </source>
</evidence>
<dbReference type="AlphaFoldDB" id="A0A6F8YTJ7"/>
<dbReference type="PANTHER" id="PTHR46865">
    <property type="entry name" value="OXIDOREDUCTASE-RELATED"/>
    <property type="match status" value="1"/>
</dbReference>
<dbReference type="PRINTS" id="PR00420">
    <property type="entry name" value="RNGMNOXGNASE"/>
</dbReference>
<keyword evidence="3" id="KW-1185">Reference proteome</keyword>
<proteinExistence type="predicted"/>
<accession>A0A6F8YTJ7</accession>
<organism evidence="2 3">
    <name type="scientific">Phytohabitans suffuscus</name>
    <dbReference type="NCBI Taxonomy" id="624315"/>
    <lineage>
        <taxon>Bacteria</taxon>
        <taxon>Bacillati</taxon>
        <taxon>Actinomycetota</taxon>
        <taxon>Actinomycetes</taxon>
        <taxon>Micromonosporales</taxon>
        <taxon>Micromonosporaceae</taxon>
    </lineage>
</organism>
<name>A0A6F8YTJ7_9ACTN</name>
<dbReference type="Pfam" id="PF01494">
    <property type="entry name" value="FAD_binding_3"/>
    <property type="match status" value="1"/>
</dbReference>
<dbReference type="GO" id="GO:0071949">
    <property type="term" value="F:FAD binding"/>
    <property type="evidence" value="ECO:0007669"/>
    <property type="project" value="InterPro"/>
</dbReference>
<dbReference type="Gene3D" id="3.30.9.10">
    <property type="entry name" value="D-Amino Acid Oxidase, subunit A, domain 2"/>
    <property type="match status" value="1"/>
</dbReference>
<feature type="domain" description="FAD-binding" evidence="1">
    <location>
        <begin position="11"/>
        <end position="349"/>
    </location>
</feature>
<dbReference type="KEGG" id="psuu:Psuf_067020"/>
<dbReference type="InterPro" id="IPR002938">
    <property type="entry name" value="FAD-bd"/>
</dbReference>
<dbReference type="EMBL" id="AP022871">
    <property type="protein sequence ID" value="BCB89389.1"/>
    <property type="molecule type" value="Genomic_DNA"/>
</dbReference>
<evidence type="ECO:0000259" key="1">
    <source>
        <dbReference type="Pfam" id="PF01494"/>
    </source>
</evidence>
<dbReference type="InterPro" id="IPR036188">
    <property type="entry name" value="FAD/NAD-bd_sf"/>
</dbReference>